<dbReference type="SUPFAM" id="SSF52467">
    <property type="entry name" value="DHS-like NAD/FAD-binding domain"/>
    <property type="match status" value="1"/>
</dbReference>
<dbReference type="InterPro" id="IPR029035">
    <property type="entry name" value="DHS-like_NAD/FAD-binding_dom"/>
</dbReference>
<dbReference type="GO" id="GO:0005948">
    <property type="term" value="C:acetolactate synthase complex"/>
    <property type="evidence" value="ECO:0007669"/>
    <property type="project" value="TreeGrafter"/>
</dbReference>
<dbReference type="GO" id="GO:0009099">
    <property type="term" value="P:L-valine biosynthetic process"/>
    <property type="evidence" value="ECO:0007669"/>
    <property type="project" value="TreeGrafter"/>
</dbReference>
<evidence type="ECO:0000259" key="5">
    <source>
        <dbReference type="Pfam" id="PF02775"/>
    </source>
</evidence>
<evidence type="ECO:0000313" key="8">
    <source>
        <dbReference type="Proteomes" id="UP000600449"/>
    </source>
</evidence>
<dbReference type="Pfam" id="PF02776">
    <property type="entry name" value="TPP_enzyme_N"/>
    <property type="match status" value="1"/>
</dbReference>
<feature type="domain" description="Thiamine pyrophosphate enzyme central" evidence="4">
    <location>
        <begin position="192"/>
        <end position="329"/>
    </location>
</feature>
<dbReference type="GO" id="GO:0030976">
    <property type="term" value="F:thiamine pyrophosphate binding"/>
    <property type="evidence" value="ECO:0007669"/>
    <property type="project" value="InterPro"/>
</dbReference>
<dbReference type="SUPFAM" id="SSF52518">
    <property type="entry name" value="Thiamin diphosphate-binding fold (THDP-binding)"/>
    <property type="match status" value="2"/>
</dbReference>
<dbReference type="GO" id="GO:0009097">
    <property type="term" value="P:isoleucine biosynthetic process"/>
    <property type="evidence" value="ECO:0007669"/>
    <property type="project" value="TreeGrafter"/>
</dbReference>
<dbReference type="Proteomes" id="UP000600449">
    <property type="component" value="Unassembled WGS sequence"/>
</dbReference>
<name>A0A917Q7A9_9HYPH</name>
<keyword evidence="2 3" id="KW-0786">Thiamine pyrophosphate</keyword>
<dbReference type="InterPro" id="IPR000399">
    <property type="entry name" value="TPP-bd_CS"/>
</dbReference>
<evidence type="ECO:0000259" key="6">
    <source>
        <dbReference type="Pfam" id="PF02776"/>
    </source>
</evidence>
<dbReference type="PROSITE" id="PS00187">
    <property type="entry name" value="TPP_ENZYMES"/>
    <property type="match status" value="1"/>
</dbReference>
<dbReference type="GO" id="GO:0003984">
    <property type="term" value="F:acetolactate synthase activity"/>
    <property type="evidence" value="ECO:0007669"/>
    <property type="project" value="TreeGrafter"/>
</dbReference>
<evidence type="ECO:0000256" key="1">
    <source>
        <dbReference type="ARBA" id="ARBA00007812"/>
    </source>
</evidence>
<dbReference type="InterPro" id="IPR012001">
    <property type="entry name" value="Thiamin_PyroP_enz_TPP-bd_dom"/>
</dbReference>
<evidence type="ECO:0000313" key="7">
    <source>
        <dbReference type="EMBL" id="GGK32795.1"/>
    </source>
</evidence>
<evidence type="ECO:0000259" key="4">
    <source>
        <dbReference type="Pfam" id="PF00205"/>
    </source>
</evidence>
<protein>
    <submittedName>
        <fullName evidence="7">Thiamine pyrophosphate protein</fullName>
    </submittedName>
</protein>
<dbReference type="Gene3D" id="3.40.50.1220">
    <property type="entry name" value="TPP-binding domain"/>
    <property type="match status" value="1"/>
</dbReference>
<feature type="domain" description="Thiamine pyrophosphate enzyme TPP-binding" evidence="5">
    <location>
        <begin position="388"/>
        <end position="533"/>
    </location>
</feature>
<dbReference type="PANTHER" id="PTHR18968">
    <property type="entry name" value="THIAMINE PYROPHOSPHATE ENZYMES"/>
    <property type="match status" value="1"/>
</dbReference>
<dbReference type="InterPro" id="IPR045229">
    <property type="entry name" value="TPP_enz"/>
</dbReference>
<dbReference type="RefSeq" id="WP_188912176.1">
    <property type="nucleotide sequence ID" value="NZ_BMMF01000005.1"/>
</dbReference>
<dbReference type="CDD" id="cd00568">
    <property type="entry name" value="TPP_enzymes"/>
    <property type="match status" value="1"/>
</dbReference>
<organism evidence="7 8">
    <name type="scientific">Salinarimonas ramus</name>
    <dbReference type="NCBI Taxonomy" id="690164"/>
    <lineage>
        <taxon>Bacteria</taxon>
        <taxon>Pseudomonadati</taxon>
        <taxon>Pseudomonadota</taxon>
        <taxon>Alphaproteobacteria</taxon>
        <taxon>Hyphomicrobiales</taxon>
        <taxon>Salinarimonadaceae</taxon>
        <taxon>Salinarimonas</taxon>
    </lineage>
</organism>
<reference evidence="7 8" key="1">
    <citation type="journal article" date="2014" name="Int. J. Syst. Evol. Microbiol.">
        <title>Complete genome sequence of Corynebacterium casei LMG S-19264T (=DSM 44701T), isolated from a smear-ripened cheese.</title>
        <authorList>
            <consortium name="US DOE Joint Genome Institute (JGI-PGF)"/>
            <person name="Walter F."/>
            <person name="Albersmeier A."/>
            <person name="Kalinowski J."/>
            <person name="Ruckert C."/>
        </authorList>
    </citation>
    <scope>NUCLEOTIDE SEQUENCE [LARGE SCALE GENOMIC DNA]</scope>
    <source>
        <strain evidence="7 8">CGMCC 1.9161</strain>
    </source>
</reference>
<gene>
    <name evidence="7" type="primary">ilvG</name>
    <name evidence="7" type="ORF">GCM10011322_19380</name>
</gene>
<dbReference type="CDD" id="cd07035">
    <property type="entry name" value="TPP_PYR_POX_like"/>
    <property type="match status" value="1"/>
</dbReference>
<sequence length="559" mass="60003">MTQPTRTGGQILVDQIALHGTSQVFCVPGESYLAALDAMHDAKIAITVCRQEGGAAMMAEAVGKLTGMPGICFVTRGPGATNASPGLHIARQDSTPMILFVGQVAREMKEREAFQELDYRAVFGTIAKWATEIDDPARIPEIVSRAYHIATSGRPGPVVIALPEDVLTEVASVPDARPFVPVETHPGLTQMAELQKLLWAAKRPIALLGGARWSPAAVQRFVRFAERFDLPVACSFRRQMLFPHDHRCYAGDLGLGVNPKLLARIREADLVLAVGGRLSEIPSQSYELFGIPDPGVDLVHVHPDSDELGRVYRPHLAINAAPAAFTAALEGVQPPTTISWAGAAEEAHASYEAWSDPEAIRHPGELQMGAVMAHLAKALPRDAIMCNGAGNYATWIHRFWRFGAYGTQLAPTSGSMGYGVPAAIGAKRLQPEKTVVAFAGDGCFLMNGQEFATAVQHDLPIVVIVVDNGMYGTIRMHQEREYPGRVTATALKNPDFAAYARAFGGHGETVARTEDFAPALERALASGKPAILHLLVDPETITPTATLTGLREAALAKRG</sequence>
<feature type="domain" description="Thiamine pyrophosphate enzyme N-terminal TPP-binding" evidence="6">
    <location>
        <begin position="6"/>
        <end position="119"/>
    </location>
</feature>
<dbReference type="PANTHER" id="PTHR18968:SF120">
    <property type="entry name" value="ACETOLACTATE SYNTHASE LARGE SUBUNIT"/>
    <property type="match status" value="1"/>
</dbReference>
<dbReference type="EMBL" id="BMMF01000005">
    <property type="protein sequence ID" value="GGK32795.1"/>
    <property type="molecule type" value="Genomic_DNA"/>
</dbReference>
<dbReference type="GO" id="GO:0000287">
    <property type="term" value="F:magnesium ion binding"/>
    <property type="evidence" value="ECO:0007669"/>
    <property type="project" value="InterPro"/>
</dbReference>
<dbReference type="InterPro" id="IPR012000">
    <property type="entry name" value="Thiamin_PyroP_enz_cen_dom"/>
</dbReference>
<dbReference type="Pfam" id="PF02775">
    <property type="entry name" value="TPP_enzyme_C"/>
    <property type="match status" value="1"/>
</dbReference>
<dbReference type="GO" id="GO:0050660">
    <property type="term" value="F:flavin adenine dinucleotide binding"/>
    <property type="evidence" value="ECO:0007669"/>
    <property type="project" value="TreeGrafter"/>
</dbReference>
<evidence type="ECO:0000256" key="3">
    <source>
        <dbReference type="RuleBase" id="RU362132"/>
    </source>
</evidence>
<dbReference type="Gene3D" id="3.40.50.970">
    <property type="match status" value="2"/>
</dbReference>
<dbReference type="InterPro" id="IPR029061">
    <property type="entry name" value="THDP-binding"/>
</dbReference>
<dbReference type="FunFam" id="3.40.50.970:FF:000007">
    <property type="entry name" value="Acetolactate synthase"/>
    <property type="match status" value="1"/>
</dbReference>
<dbReference type="NCBIfam" id="NF006052">
    <property type="entry name" value="PRK08199.1"/>
    <property type="match status" value="1"/>
</dbReference>
<dbReference type="InterPro" id="IPR011766">
    <property type="entry name" value="TPP_enzyme_TPP-bd"/>
</dbReference>
<proteinExistence type="inferred from homology"/>
<evidence type="ECO:0000256" key="2">
    <source>
        <dbReference type="ARBA" id="ARBA00023052"/>
    </source>
</evidence>
<keyword evidence="8" id="KW-1185">Reference proteome</keyword>
<dbReference type="Pfam" id="PF00205">
    <property type="entry name" value="TPP_enzyme_M"/>
    <property type="match status" value="1"/>
</dbReference>
<comment type="caution">
    <text evidence="7">The sequence shown here is derived from an EMBL/GenBank/DDBJ whole genome shotgun (WGS) entry which is preliminary data.</text>
</comment>
<dbReference type="AlphaFoldDB" id="A0A917Q7A9"/>
<accession>A0A917Q7A9</accession>
<comment type="similarity">
    <text evidence="1 3">Belongs to the TPP enzyme family.</text>
</comment>